<dbReference type="CDD" id="cd07207">
    <property type="entry name" value="Pat_ExoU_VipD_like"/>
    <property type="match status" value="1"/>
</dbReference>
<accession>A0A1E7Z6R9</accession>
<protein>
    <submittedName>
        <fullName evidence="4">Phospholipase</fullName>
    </submittedName>
</protein>
<keyword evidence="5" id="KW-1185">Reference proteome</keyword>
<dbReference type="GO" id="GO:0016042">
    <property type="term" value="P:lipid catabolic process"/>
    <property type="evidence" value="ECO:0007669"/>
    <property type="project" value="UniProtKB-UniRule"/>
</dbReference>
<keyword evidence="2" id="KW-0378">Hydrolase</keyword>
<dbReference type="SUPFAM" id="SSF52151">
    <property type="entry name" value="FabD/lysophospholipase-like"/>
    <property type="match status" value="1"/>
</dbReference>
<organism evidence="4 5">
    <name type="scientific">Alteromonas confluentis</name>
    <dbReference type="NCBI Taxonomy" id="1656094"/>
    <lineage>
        <taxon>Bacteria</taxon>
        <taxon>Pseudomonadati</taxon>
        <taxon>Pseudomonadota</taxon>
        <taxon>Gammaproteobacteria</taxon>
        <taxon>Alteromonadales</taxon>
        <taxon>Alteromonadaceae</taxon>
        <taxon>Alteromonas/Salinimonas group</taxon>
        <taxon>Alteromonas</taxon>
    </lineage>
</organism>
<dbReference type="InterPro" id="IPR016035">
    <property type="entry name" value="Acyl_Trfase/lysoPLipase"/>
</dbReference>
<evidence type="ECO:0000313" key="4">
    <source>
        <dbReference type="EMBL" id="OFC69162.1"/>
    </source>
</evidence>
<sequence length="284" mass="31533">MSVSRIYPKQIVPILSGGGTRLPAHIGILQALDDLNVKHETIVGVSGGSIIAAMYAKGFSVAEMKHLALNTDFRQFADFSLWRLLREGGLASGDVFEKWLDEQLDGATFASLKYPLHILATDVNGGGPALFNKETTPDVHVSAAVRASMSIPLIFSFKQFGDKLLVDGAVLSEDALFRDWQQDGTPSVCFRLQSRQKKEPLNKKARFALPTYVMLLIRTFMSALSREYVHAEHWHHTILVDTGEVSAVDFDANDIDKEALFEIGYNTTLAYLPDKLKKQYTQIS</sequence>
<evidence type="ECO:0000259" key="3">
    <source>
        <dbReference type="PROSITE" id="PS51635"/>
    </source>
</evidence>
<evidence type="ECO:0000256" key="1">
    <source>
        <dbReference type="ARBA" id="ARBA00023098"/>
    </source>
</evidence>
<comment type="caution">
    <text evidence="2">Lacks conserved residue(s) required for the propagation of feature annotation.</text>
</comment>
<keyword evidence="2" id="KW-0442">Lipid degradation</keyword>
<feature type="active site" description="Proton acceptor" evidence="2">
    <location>
        <position position="167"/>
    </location>
</feature>
<dbReference type="Gene3D" id="3.40.1090.10">
    <property type="entry name" value="Cytosolic phospholipase A2 catalytic domain"/>
    <property type="match status" value="2"/>
</dbReference>
<dbReference type="PANTHER" id="PTHR46394">
    <property type="entry name" value="ANNEXIN"/>
    <property type="match status" value="1"/>
</dbReference>
<dbReference type="EMBL" id="MDHN01000041">
    <property type="protein sequence ID" value="OFC69162.1"/>
    <property type="molecule type" value="Genomic_DNA"/>
</dbReference>
<dbReference type="STRING" id="1656094.BFC18_20765"/>
<evidence type="ECO:0000313" key="5">
    <source>
        <dbReference type="Proteomes" id="UP000175691"/>
    </source>
</evidence>
<dbReference type="PROSITE" id="PS51635">
    <property type="entry name" value="PNPLA"/>
    <property type="match status" value="1"/>
</dbReference>
<evidence type="ECO:0000256" key="2">
    <source>
        <dbReference type="PROSITE-ProRule" id="PRU01161"/>
    </source>
</evidence>
<proteinExistence type="predicted"/>
<feature type="short sequence motif" description="DGA/G" evidence="2">
    <location>
        <begin position="167"/>
        <end position="169"/>
    </location>
</feature>
<dbReference type="Pfam" id="PF01734">
    <property type="entry name" value="Patatin"/>
    <property type="match status" value="1"/>
</dbReference>
<dbReference type="RefSeq" id="WP_070127375.1">
    <property type="nucleotide sequence ID" value="NZ_MDHN01000041.1"/>
</dbReference>
<dbReference type="GO" id="GO:0016787">
    <property type="term" value="F:hydrolase activity"/>
    <property type="evidence" value="ECO:0007669"/>
    <property type="project" value="UniProtKB-UniRule"/>
</dbReference>
<gene>
    <name evidence="4" type="ORF">BFC18_20765</name>
</gene>
<comment type="caution">
    <text evidence="4">The sequence shown here is derived from an EMBL/GenBank/DDBJ whole genome shotgun (WGS) entry which is preliminary data.</text>
</comment>
<dbReference type="Proteomes" id="UP000175691">
    <property type="component" value="Unassembled WGS sequence"/>
</dbReference>
<name>A0A1E7Z6R9_9ALTE</name>
<reference evidence="4 5" key="1">
    <citation type="submission" date="2016-08" db="EMBL/GenBank/DDBJ databases">
        <authorList>
            <person name="Seilhamer J.J."/>
        </authorList>
    </citation>
    <scope>NUCLEOTIDE SEQUENCE [LARGE SCALE GENOMIC DNA]</scope>
    <source>
        <strain evidence="4 5">KCTC 42603</strain>
    </source>
</reference>
<dbReference type="InterPro" id="IPR002641">
    <property type="entry name" value="PNPLA_dom"/>
</dbReference>
<dbReference type="AlphaFoldDB" id="A0A1E7Z6R9"/>
<dbReference type="InterPro" id="IPR052580">
    <property type="entry name" value="Lipid_Hydrolase"/>
</dbReference>
<dbReference type="PANTHER" id="PTHR46394:SF1">
    <property type="entry name" value="PNPLA DOMAIN-CONTAINING PROTEIN"/>
    <property type="match status" value="1"/>
</dbReference>
<feature type="short sequence motif" description="GXSXG" evidence="2">
    <location>
        <begin position="44"/>
        <end position="48"/>
    </location>
</feature>
<keyword evidence="1 2" id="KW-0443">Lipid metabolism</keyword>
<dbReference type="OrthoDB" id="5290098at2"/>
<feature type="domain" description="PNPLA" evidence="3">
    <location>
        <begin position="13"/>
        <end position="181"/>
    </location>
</feature>
<feature type="active site" description="Nucleophile" evidence="2">
    <location>
        <position position="46"/>
    </location>
</feature>